<dbReference type="Proteomes" id="UP000243232">
    <property type="component" value="Chromosome I"/>
</dbReference>
<accession>A0A1H2FQL7</accession>
<gene>
    <name evidence="1" type="ORF">SAMN05216296_1746</name>
</gene>
<protein>
    <submittedName>
        <fullName evidence="1">Uncharacterized protein</fullName>
    </submittedName>
</protein>
<evidence type="ECO:0000313" key="2">
    <source>
        <dbReference type="Proteomes" id="UP000243232"/>
    </source>
</evidence>
<keyword evidence="2" id="KW-1185">Reference proteome</keyword>
<evidence type="ECO:0000313" key="1">
    <source>
        <dbReference type="EMBL" id="SDU09667.1"/>
    </source>
</evidence>
<sequence length="32" mass="3531">MDGLLQFSCAGAVATLLMDDGKADLREWPQMF</sequence>
<name>A0A1H2FQL7_9PSED</name>
<dbReference type="EMBL" id="LT629785">
    <property type="protein sequence ID" value="SDU09667.1"/>
    <property type="molecule type" value="Genomic_DNA"/>
</dbReference>
<proteinExistence type="predicted"/>
<organism evidence="1 2">
    <name type="scientific">Pseudomonas pohangensis</name>
    <dbReference type="NCBI Taxonomy" id="364197"/>
    <lineage>
        <taxon>Bacteria</taxon>
        <taxon>Pseudomonadati</taxon>
        <taxon>Pseudomonadota</taxon>
        <taxon>Gammaproteobacteria</taxon>
        <taxon>Pseudomonadales</taxon>
        <taxon>Pseudomonadaceae</taxon>
        <taxon>Pseudomonas</taxon>
    </lineage>
</organism>
<reference evidence="2" key="1">
    <citation type="submission" date="2016-10" db="EMBL/GenBank/DDBJ databases">
        <authorList>
            <person name="Varghese N."/>
            <person name="Submissions S."/>
        </authorList>
    </citation>
    <scope>NUCLEOTIDE SEQUENCE [LARGE SCALE GENOMIC DNA]</scope>
    <source>
        <strain evidence="2">DSM 17875</strain>
    </source>
</reference>
<dbReference type="AlphaFoldDB" id="A0A1H2FQL7"/>
<dbReference type="STRING" id="364197.SAMN05216296_1746"/>